<dbReference type="Gene3D" id="3.20.20.80">
    <property type="entry name" value="Glycosidases"/>
    <property type="match status" value="1"/>
</dbReference>
<gene>
    <name evidence="3" type="ORF">EDD60_101215</name>
</gene>
<dbReference type="AlphaFoldDB" id="A0A4R3ZAM2"/>
<dbReference type="SMART" id="SM00728">
    <property type="entry name" value="ChW"/>
    <property type="match status" value="6"/>
</dbReference>
<dbReference type="InterPro" id="IPR017853">
    <property type="entry name" value="GH"/>
</dbReference>
<dbReference type="PROSITE" id="PS51904">
    <property type="entry name" value="GLYCOSYL_HYDROL_F25_2"/>
    <property type="match status" value="1"/>
</dbReference>
<reference evidence="3 4" key="1">
    <citation type="submission" date="2019-03" db="EMBL/GenBank/DDBJ databases">
        <title>Genomic Encyclopedia of Type Strains, Phase IV (KMG-IV): sequencing the most valuable type-strain genomes for metagenomic binning, comparative biology and taxonomic classification.</title>
        <authorList>
            <person name="Goeker M."/>
        </authorList>
    </citation>
    <scope>NUCLEOTIDE SEQUENCE [LARGE SCALE GENOMIC DNA]</scope>
    <source>
        <strain evidence="3 4">DSM 29487</strain>
    </source>
</reference>
<proteinExistence type="inferred from homology"/>
<protein>
    <submittedName>
        <fullName evidence="3">Uncharacterized protein YjdB</fullName>
    </submittedName>
</protein>
<dbReference type="Pfam" id="PF01183">
    <property type="entry name" value="Glyco_hydro_25"/>
    <property type="match status" value="1"/>
</dbReference>
<sequence>MKIILKWILSLSITSCLLSYGGTNVYAQDKKKNNEISTVYEDRKNENVDERIVQESANRGMQEAEELKYQQWLKSTNNFPKTKSAGPYWKGSSSKRYFYDANGKQFGLGTSKKVIDVSKHQGVIDWNAVKSSNQVDGAIVRLGYGWYSNQYDEQAARNIKELNRLGIPYGVYLFSYAQNANDAKKEADFFASLIKKYNVKNTYPIYYDIESWEYKSDGKTVKSPSSVSTYEQIISSFMTQMKNKGYSTKVYSYRAYLQKQLKSPSILKHVDWIAAYTDTLGYTNSYNQTNSIGWQYTSSGSIPGIKTRVDISAFAINPNPLVTYQAHLQNRGWISSVNDGITAGTTGQSLQLEGIKIILNSGLSGNIEYSAHVQDIGWQPWVKNGQLSGTTGKNKRIEAIKIKLTGDISKDYDVYYRVHSQKYGWLGWTKNGSIAGTIGECYRAEAIQVMLVGKGLPISGNISNSVYYKQPLVSYRTHIQDIGDSYYVSDGVISGTTGKALRIENVRIDISKLISQSGYNGNISYSSHIQDRGWLDYVKNNCISGTYGKALQLEAVKVELTGEVANYYDIYYRMHIQSKGWTGWAKNNAMCGSTGLILRGEAIEIKILPKNAEAPGSVSNTFYKK</sequence>
<dbReference type="GO" id="GO:0009253">
    <property type="term" value="P:peptidoglycan catabolic process"/>
    <property type="evidence" value="ECO:0007669"/>
    <property type="project" value="InterPro"/>
</dbReference>
<accession>A0A4R3ZAM2</accession>
<feature type="signal peptide" evidence="2">
    <location>
        <begin position="1"/>
        <end position="27"/>
    </location>
</feature>
<dbReference type="PANTHER" id="PTHR34135">
    <property type="entry name" value="LYSOZYME"/>
    <property type="match status" value="1"/>
</dbReference>
<dbReference type="Pfam" id="PF07538">
    <property type="entry name" value="ChW"/>
    <property type="match status" value="6"/>
</dbReference>
<dbReference type="SUPFAM" id="SSF51445">
    <property type="entry name" value="(Trans)glycosidases"/>
    <property type="match status" value="1"/>
</dbReference>
<dbReference type="GO" id="GO:0003796">
    <property type="term" value="F:lysozyme activity"/>
    <property type="evidence" value="ECO:0007669"/>
    <property type="project" value="InterPro"/>
</dbReference>
<evidence type="ECO:0000256" key="1">
    <source>
        <dbReference type="ARBA" id="ARBA00010646"/>
    </source>
</evidence>
<evidence type="ECO:0000313" key="4">
    <source>
        <dbReference type="Proteomes" id="UP000295515"/>
    </source>
</evidence>
<comment type="similarity">
    <text evidence="1">Belongs to the glycosyl hydrolase 25 family.</text>
</comment>
<evidence type="ECO:0000313" key="3">
    <source>
        <dbReference type="EMBL" id="TCW02911.1"/>
    </source>
</evidence>
<dbReference type="RefSeq" id="WP_132226118.1">
    <property type="nucleotide sequence ID" value="NZ_JANKBF010000002.1"/>
</dbReference>
<dbReference type="GO" id="GO:0016052">
    <property type="term" value="P:carbohydrate catabolic process"/>
    <property type="evidence" value="ECO:0007669"/>
    <property type="project" value="TreeGrafter"/>
</dbReference>
<comment type="caution">
    <text evidence="3">The sequence shown here is derived from an EMBL/GenBank/DDBJ whole genome shotgun (WGS) entry which is preliminary data.</text>
</comment>
<evidence type="ECO:0000256" key="2">
    <source>
        <dbReference type="SAM" id="SignalP"/>
    </source>
</evidence>
<dbReference type="InterPro" id="IPR002053">
    <property type="entry name" value="Glyco_hydro_25"/>
</dbReference>
<feature type="chain" id="PRO_5020370523" evidence="2">
    <location>
        <begin position="28"/>
        <end position="625"/>
    </location>
</feature>
<dbReference type="PANTHER" id="PTHR34135:SF2">
    <property type="entry name" value="LYSOZYME"/>
    <property type="match status" value="1"/>
</dbReference>
<dbReference type="GO" id="GO:0016998">
    <property type="term" value="P:cell wall macromolecule catabolic process"/>
    <property type="evidence" value="ECO:0007669"/>
    <property type="project" value="InterPro"/>
</dbReference>
<name>A0A4R3ZAM2_9FIRM</name>
<dbReference type="InterPro" id="IPR006637">
    <property type="entry name" value="ChW"/>
</dbReference>
<dbReference type="EMBL" id="SMCQ01000001">
    <property type="protein sequence ID" value="TCW02911.1"/>
    <property type="molecule type" value="Genomic_DNA"/>
</dbReference>
<dbReference type="GeneID" id="98914040"/>
<organism evidence="3 4">
    <name type="scientific">Longibaculum muris</name>
    <dbReference type="NCBI Taxonomy" id="1796628"/>
    <lineage>
        <taxon>Bacteria</taxon>
        <taxon>Bacillati</taxon>
        <taxon>Bacillota</taxon>
        <taxon>Erysipelotrichia</taxon>
        <taxon>Erysipelotrichales</taxon>
        <taxon>Coprobacillaceae</taxon>
        <taxon>Longibaculum</taxon>
    </lineage>
</organism>
<dbReference type="Proteomes" id="UP000295515">
    <property type="component" value="Unassembled WGS sequence"/>
</dbReference>
<keyword evidence="4" id="KW-1185">Reference proteome</keyword>
<keyword evidence="2" id="KW-0732">Signal</keyword>
<dbReference type="CDD" id="cd06414">
    <property type="entry name" value="GH25_LytC-like"/>
    <property type="match status" value="1"/>
</dbReference>